<organism evidence="3 4">
    <name type="scientific">Christiangramia echinicola</name>
    <dbReference type="NCBI Taxonomy" id="279359"/>
    <lineage>
        <taxon>Bacteria</taxon>
        <taxon>Pseudomonadati</taxon>
        <taxon>Bacteroidota</taxon>
        <taxon>Flavobacteriia</taxon>
        <taxon>Flavobacteriales</taxon>
        <taxon>Flavobacteriaceae</taxon>
        <taxon>Christiangramia</taxon>
    </lineage>
</organism>
<name>A0A1H1Q6N8_9FLAO</name>
<sequence>MKKILILLLSISMFTACSDDDDDDASVEGNIVGTWLLVEANNVPGFTIDSCTGQSTITFNADNTASSTFYGEVEDQCVSDTDTGNWSNSSDSQYTIEIPGFGELTGTVVFSSESRFTFSPNDLPTSSLAFERN</sequence>
<protein>
    <submittedName>
        <fullName evidence="3">Lipocalin-like domain-containing protein</fullName>
    </submittedName>
</protein>
<dbReference type="PROSITE" id="PS51257">
    <property type="entry name" value="PROKAR_LIPOPROTEIN"/>
    <property type="match status" value="1"/>
</dbReference>
<keyword evidence="4" id="KW-1185">Reference proteome</keyword>
<dbReference type="STRING" id="1250231.SAMN04488552_2400"/>
<reference evidence="3 4" key="1">
    <citation type="submission" date="2016-10" db="EMBL/GenBank/DDBJ databases">
        <authorList>
            <person name="Varghese N."/>
            <person name="Submissions S."/>
        </authorList>
    </citation>
    <scope>NUCLEOTIDE SEQUENCE [LARGE SCALE GENOMIC DNA]</scope>
    <source>
        <strain evidence="3 4">Mar_2010_102</strain>
    </source>
</reference>
<evidence type="ECO:0000256" key="1">
    <source>
        <dbReference type="SAM" id="SignalP"/>
    </source>
</evidence>
<evidence type="ECO:0000313" key="3">
    <source>
        <dbReference type="EMBL" id="SDS19171.1"/>
    </source>
</evidence>
<dbReference type="Proteomes" id="UP000198858">
    <property type="component" value="Chromosome I"/>
</dbReference>
<accession>A0A1H1Q6N8</accession>
<dbReference type="InterPro" id="IPR024311">
    <property type="entry name" value="Lipocalin-like"/>
</dbReference>
<dbReference type="AlphaFoldDB" id="A0A1H1Q6N8"/>
<gene>
    <name evidence="3" type="ORF">SAMN04488552_2400</name>
</gene>
<evidence type="ECO:0000259" key="2">
    <source>
        <dbReference type="Pfam" id="PF13648"/>
    </source>
</evidence>
<keyword evidence="1" id="KW-0732">Signal</keyword>
<feature type="chain" id="PRO_5009257336" evidence="1">
    <location>
        <begin position="19"/>
        <end position="133"/>
    </location>
</feature>
<feature type="signal peptide" evidence="1">
    <location>
        <begin position="1"/>
        <end position="18"/>
    </location>
</feature>
<evidence type="ECO:0000313" key="4">
    <source>
        <dbReference type="Proteomes" id="UP000198858"/>
    </source>
</evidence>
<proteinExistence type="predicted"/>
<dbReference type="Pfam" id="PF13648">
    <property type="entry name" value="Lipocalin_4"/>
    <property type="match status" value="1"/>
</dbReference>
<feature type="domain" description="Lipocalin-like" evidence="2">
    <location>
        <begin position="31"/>
        <end position="117"/>
    </location>
</feature>
<dbReference type="EMBL" id="LT629745">
    <property type="protein sequence ID" value="SDS19171.1"/>
    <property type="molecule type" value="Genomic_DNA"/>
</dbReference>
<dbReference type="RefSeq" id="WP_089662875.1">
    <property type="nucleotide sequence ID" value="NZ_LT629745.1"/>
</dbReference>